<dbReference type="EMBL" id="GBRH01276447">
    <property type="protein sequence ID" value="JAD21448.1"/>
    <property type="molecule type" value="Transcribed_RNA"/>
</dbReference>
<accession>A0A0A8Y8A7</accession>
<evidence type="ECO:0000313" key="1">
    <source>
        <dbReference type="EMBL" id="JAD21448.1"/>
    </source>
</evidence>
<proteinExistence type="predicted"/>
<reference evidence="1" key="1">
    <citation type="submission" date="2014-09" db="EMBL/GenBank/DDBJ databases">
        <authorList>
            <person name="Magalhaes I.L.F."/>
            <person name="Oliveira U."/>
            <person name="Santos F.R."/>
            <person name="Vidigal T.H.D.A."/>
            <person name="Brescovit A.D."/>
            <person name="Santos A.J."/>
        </authorList>
    </citation>
    <scope>NUCLEOTIDE SEQUENCE</scope>
    <source>
        <tissue evidence="1">Shoot tissue taken approximately 20 cm above the soil surface</tissue>
    </source>
</reference>
<protein>
    <submittedName>
        <fullName evidence="1">Uncharacterized protein</fullName>
    </submittedName>
</protein>
<reference evidence="1" key="2">
    <citation type="journal article" date="2015" name="Data Brief">
        <title>Shoot transcriptome of the giant reed, Arundo donax.</title>
        <authorList>
            <person name="Barrero R.A."/>
            <person name="Guerrero F.D."/>
            <person name="Moolhuijzen P."/>
            <person name="Goolsby J.A."/>
            <person name="Tidwell J."/>
            <person name="Bellgard S.E."/>
            <person name="Bellgard M.I."/>
        </authorList>
    </citation>
    <scope>NUCLEOTIDE SEQUENCE</scope>
    <source>
        <tissue evidence="1">Shoot tissue taken approximately 20 cm above the soil surface</tissue>
    </source>
</reference>
<dbReference type="AlphaFoldDB" id="A0A0A8Y8A7"/>
<sequence>MTQLCKCYKEPKNTKTTQGPKLHVNLEEMKQFNQKFKFRACLVELLRR</sequence>
<organism evidence="1">
    <name type="scientific">Arundo donax</name>
    <name type="common">Giant reed</name>
    <name type="synonym">Donax arundinaceus</name>
    <dbReference type="NCBI Taxonomy" id="35708"/>
    <lineage>
        <taxon>Eukaryota</taxon>
        <taxon>Viridiplantae</taxon>
        <taxon>Streptophyta</taxon>
        <taxon>Embryophyta</taxon>
        <taxon>Tracheophyta</taxon>
        <taxon>Spermatophyta</taxon>
        <taxon>Magnoliopsida</taxon>
        <taxon>Liliopsida</taxon>
        <taxon>Poales</taxon>
        <taxon>Poaceae</taxon>
        <taxon>PACMAD clade</taxon>
        <taxon>Arundinoideae</taxon>
        <taxon>Arundineae</taxon>
        <taxon>Arundo</taxon>
    </lineage>
</organism>
<name>A0A0A8Y8A7_ARUDO</name>